<dbReference type="PANTHER" id="PTHR37909">
    <property type="entry name" value="S-ADENOSYL-L-METHIONINE-DEPENDENT METHYLTRANSFERASES SUPERFAMILY PROTEIN"/>
    <property type="match status" value="1"/>
</dbReference>
<organism evidence="1 2">
    <name type="scientific">Enterovirga rhinocerotis</name>
    <dbReference type="NCBI Taxonomy" id="1339210"/>
    <lineage>
        <taxon>Bacteria</taxon>
        <taxon>Pseudomonadati</taxon>
        <taxon>Pseudomonadota</taxon>
        <taxon>Alphaproteobacteria</taxon>
        <taxon>Hyphomicrobiales</taxon>
        <taxon>Methylobacteriaceae</taxon>
        <taxon>Enterovirga</taxon>
    </lineage>
</organism>
<keyword evidence="1" id="KW-0808">Transferase</keyword>
<keyword evidence="1" id="KW-0489">Methyltransferase</keyword>
<dbReference type="Pfam" id="PF13578">
    <property type="entry name" value="Methyltransf_24"/>
    <property type="match status" value="1"/>
</dbReference>
<dbReference type="SUPFAM" id="SSF53335">
    <property type="entry name" value="S-adenosyl-L-methionine-dependent methyltransferases"/>
    <property type="match status" value="1"/>
</dbReference>
<comment type="caution">
    <text evidence="1">The sequence shown here is derived from an EMBL/GenBank/DDBJ whole genome shotgun (WGS) entry which is preliminary data.</text>
</comment>
<dbReference type="InterPro" id="IPR029063">
    <property type="entry name" value="SAM-dependent_MTases_sf"/>
</dbReference>
<dbReference type="PANTHER" id="PTHR37909:SF1">
    <property type="entry name" value="S-ADENOSYL-L-METHIONINE-DEPENDENT METHYLTRANSFERASES SUPERFAMILY PROTEIN"/>
    <property type="match status" value="1"/>
</dbReference>
<evidence type="ECO:0000313" key="2">
    <source>
        <dbReference type="Proteomes" id="UP000295122"/>
    </source>
</evidence>
<proteinExistence type="predicted"/>
<dbReference type="AlphaFoldDB" id="A0A4R7CBJ4"/>
<gene>
    <name evidence="1" type="ORF">EV668_1402</name>
</gene>
<evidence type="ECO:0000313" key="1">
    <source>
        <dbReference type="EMBL" id="TDR94127.1"/>
    </source>
</evidence>
<name>A0A4R7CBJ4_9HYPH</name>
<reference evidence="1 2" key="1">
    <citation type="submission" date="2019-03" db="EMBL/GenBank/DDBJ databases">
        <title>Genomic Encyclopedia of Type Strains, Phase IV (KMG-IV): sequencing the most valuable type-strain genomes for metagenomic binning, comparative biology and taxonomic classification.</title>
        <authorList>
            <person name="Goeker M."/>
        </authorList>
    </citation>
    <scope>NUCLEOTIDE SEQUENCE [LARGE SCALE GENOMIC DNA]</scope>
    <source>
        <strain evidence="1 2">DSM 25903</strain>
    </source>
</reference>
<dbReference type="EMBL" id="SNZR01000011">
    <property type="protein sequence ID" value="TDR94127.1"/>
    <property type="molecule type" value="Genomic_DNA"/>
</dbReference>
<dbReference type="Gene3D" id="3.40.50.150">
    <property type="entry name" value="Vaccinia Virus protein VP39"/>
    <property type="match status" value="1"/>
</dbReference>
<dbReference type="GO" id="GO:0008168">
    <property type="term" value="F:methyltransferase activity"/>
    <property type="evidence" value="ECO:0007669"/>
    <property type="project" value="UniProtKB-KW"/>
</dbReference>
<dbReference type="RefSeq" id="WP_166652368.1">
    <property type="nucleotide sequence ID" value="NZ_SNZR01000011.1"/>
</dbReference>
<dbReference type="Proteomes" id="UP000295122">
    <property type="component" value="Unassembled WGS sequence"/>
</dbReference>
<keyword evidence="2" id="KW-1185">Reference proteome</keyword>
<dbReference type="GO" id="GO:0032259">
    <property type="term" value="P:methylation"/>
    <property type="evidence" value="ECO:0007669"/>
    <property type="project" value="UniProtKB-KW"/>
</dbReference>
<sequence length="246" mass="27931">MLITQLRRNELLKLLPNHGEVAEIGVFQGVFSRLILDAANPAKLHLIDPWSSAQGCVRSDGFQMPDAYDRVTRDLAKEIESGQVVLHREFSTKVVGSFLDQAFDWIYVDAMHDYDNVLADLRAFKAKVKQDGFILGHDFSNHDAARRYKFGVVKAVRQFCQEEGFQIVLMTMETHPTYLLARSDNTTTLPVVLSSLFDNPVHRRALPIDIDPALLDRYEQAPVTHGDGRKSQMICFRPQPIPHETL</sequence>
<protein>
    <submittedName>
        <fullName evidence="1">Methyltransferase family protein</fullName>
    </submittedName>
</protein>
<accession>A0A4R7CBJ4</accession>